<dbReference type="RefSeq" id="WP_003998062.1">
    <property type="nucleotide sequence ID" value="NZ_AMLP01000089.1"/>
</dbReference>
<reference evidence="6 7" key="1">
    <citation type="journal article" date="2013" name="Genome Announc.">
        <title>Draft Genome Sequence of Streptomyces viridochromogenes Strain Tu57, Producer of Avilamycin.</title>
        <authorList>
            <person name="Gruning B.A."/>
            <person name="Erxleben A."/>
            <person name="Hahnlein A."/>
            <person name="Gunther S."/>
        </authorList>
    </citation>
    <scope>NUCLEOTIDE SEQUENCE [LARGE SCALE GENOMIC DNA]</scope>
    <source>
        <strain evidence="6 7">Tue57</strain>
    </source>
</reference>
<gene>
    <name evidence="6" type="ORF">STVIR_2723</name>
</gene>
<feature type="domain" description="GHMP kinase C-terminal" evidence="5">
    <location>
        <begin position="214"/>
        <end position="287"/>
    </location>
</feature>
<dbReference type="GO" id="GO:0016301">
    <property type="term" value="F:kinase activity"/>
    <property type="evidence" value="ECO:0007669"/>
    <property type="project" value="UniProtKB-KW"/>
</dbReference>
<evidence type="ECO:0000313" key="7">
    <source>
        <dbReference type="Proteomes" id="UP000011205"/>
    </source>
</evidence>
<dbReference type="Gene3D" id="3.30.230.10">
    <property type="match status" value="1"/>
</dbReference>
<sequence>MGTARPEIAPGGAEAADTAPGTGRAYGTFGELLQGVLPGTDRHFMVTFPLAKWSTATLRYSARATGIKVWPPHKAKAQRIAEMALAAAGHTGGGVLELHSDLPEGKGMASSSADLVATVRAVGAFLGTSFPPAAIERLLRDIEPSDGVMYDEVVAYYHREVELRGGLGVLPAMTIVAHDEGGQIDTIRHNRSARPVGEDHKEEYGRLLTELCDAVRGRDLPGVGRVATRSAELNALARPRPALRELRDICGASGGLGVVCAHSGTVLGILIAADDPDHDTKVRAALDACRTLPGATTVLRSLGDGENWLPEAVEATTRPAGTDHFWGT</sequence>
<accession>L8PIP5</accession>
<comment type="caution">
    <text evidence="6">The sequence shown here is derived from an EMBL/GenBank/DDBJ whole genome shotgun (WGS) entry which is preliminary data.</text>
</comment>
<evidence type="ECO:0008006" key="8">
    <source>
        <dbReference type="Google" id="ProtNLM"/>
    </source>
</evidence>
<proteinExistence type="predicted"/>
<feature type="region of interest" description="Disordered" evidence="3">
    <location>
        <begin position="1"/>
        <end position="20"/>
    </location>
</feature>
<dbReference type="PATRIC" id="fig|1160705.3.peg.2698"/>
<evidence type="ECO:0000259" key="4">
    <source>
        <dbReference type="Pfam" id="PF00288"/>
    </source>
</evidence>
<dbReference type="Pfam" id="PF08544">
    <property type="entry name" value="GHMP_kinases_C"/>
    <property type="match status" value="1"/>
</dbReference>
<evidence type="ECO:0000256" key="2">
    <source>
        <dbReference type="ARBA" id="ARBA00022777"/>
    </source>
</evidence>
<dbReference type="EMBL" id="AMLP01000089">
    <property type="protein sequence ID" value="ELS56300.1"/>
    <property type="molecule type" value="Genomic_DNA"/>
</dbReference>
<protein>
    <recommendedName>
        <fullName evidence="8">GHMP kinase N-terminal domain-containing protein</fullName>
    </recommendedName>
</protein>
<evidence type="ECO:0000313" key="6">
    <source>
        <dbReference type="EMBL" id="ELS56300.1"/>
    </source>
</evidence>
<dbReference type="SUPFAM" id="SSF54211">
    <property type="entry name" value="Ribosomal protein S5 domain 2-like"/>
    <property type="match status" value="1"/>
</dbReference>
<organism evidence="6 7">
    <name type="scientific">Streptomyces viridochromogenes Tue57</name>
    <dbReference type="NCBI Taxonomy" id="1160705"/>
    <lineage>
        <taxon>Bacteria</taxon>
        <taxon>Bacillati</taxon>
        <taxon>Actinomycetota</taxon>
        <taxon>Actinomycetes</taxon>
        <taxon>Kitasatosporales</taxon>
        <taxon>Streptomycetaceae</taxon>
        <taxon>Streptomyces</taxon>
    </lineage>
</organism>
<dbReference type="PIRSF" id="PIRSF033887">
    <property type="entry name" value="PduX"/>
    <property type="match status" value="1"/>
</dbReference>
<evidence type="ECO:0000256" key="1">
    <source>
        <dbReference type="ARBA" id="ARBA00022679"/>
    </source>
</evidence>
<dbReference type="GO" id="GO:0005524">
    <property type="term" value="F:ATP binding"/>
    <property type="evidence" value="ECO:0007669"/>
    <property type="project" value="InterPro"/>
</dbReference>
<keyword evidence="2" id="KW-0418">Kinase</keyword>
<keyword evidence="1" id="KW-0808">Transferase</keyword>
<dbReference type="AlphaFoldDB" id="L8PIP5"/>
<dbReference type="Pfam" id="PF00288">
    <property type="entry name" value="GHMP_kinases_N"/>
    <property type="match status" value="1"/>
</dbReference>
<feature type="domain" description="GHMP kinase N-terminal" evidence="4">
    <location>
        <begin position="79"/>
        <end position="144"/>
    </location>
</feature>
<dbReference type="InterPro" id="IPR012363">
    <property type="entry name" value="PduX"/>
</dbReference>
<dbReference type="InterPro" id="IPR020568">
    <property type="entry name" value="Ribosomal_Su5_D2-typ_SF"/>
</dbReference>
<name>L8PIP5_STRVR</name>
<evidence type="ECO:0000259" key="5">
    <source>
        <dbReference type="Pfam" id="PF08544"/>
    </source>
</evidence>
<dbReference type="InterPro" id="IPR006204">
    <property type="entry name" value="GHMP_kinase_N_dom"/>
</dbReference>
<dbReference type="InterPro" id="IPR014721">
    <property type="entry name" value="Ribsml_uS5_D2-typ_fold_subgr"/>
</dbReference>
<evidence type="ECO:0000256" key="3">
    <source>
        <dbReference type="SAM" id="MobiDB-lite"/>
    </source>
</evidence>
<dbReference type="Proteomes" id="UP000011205">
    <property type="component" value="Unassembled WGS sequence"/>
</dbReference>
<dbReference type="InterPro" id="IPR013750">
    <property type="entry name" value="GHMP_kinase_C_dom"/>
</dbReference>